<dbReference type="InterPro" id="IPR018193">
    <property type="entry name" value="Glyc_kinase_flavodox-like_fold"/>
</dbReference>
<dbReference type="InterPro" id="IPR018197">
    <property type="entry name" value="Glycerate_kinase_RE-like"/>
</dbReference>
<dbReference type="AlphaFoldDB" id="A0A1H4K7E1"/>
<dbReference type="RefSeq" id="WP_074670254.1">
    <property type="nucleotide sequence ID" value="NZ_FNTB01000001.1"/>
</dbReference>
<gene>
    <name evidence="5" type="ORF">SAMN05192540_0787</name>
</gene>
<dbReference type="InterPro" id="IPR004381">
    <property type="entry name" value="Glycerate_kinase"/>
</dbReference>
<protein>
    <submittedName>
        <fullName evidence="5">Glycerate kinase</fullName>
    </submittedName>
</protein>
<dbReference type="GO" id="GO:0008887">
    <property type="term" value="F:glycerate kinase activity"/>
    <property type="evidence" value="ECO:0007669"/>
    <property type="project" value="UniProtKB-UniRule"/>
</dbReference>
<dbReference type="SUPFAM" id="SSF110738">
    <property type="entry name" value="Glycerate kinase I"/>
    <property type="match status" value="1"/>
</dbReference>
<dbReference type="Proteomes" id="UP000183038">
    <property type="component" value="Unassembled WGS sequence"/>
</dbReference>
<organism evidence="5 6">
    <name type="scientific">Maribacter dokdonensis</name>
    <dbReference type="NCBI Taxonomy" id="320912"/>
    <lineage>
        <taxon>Bacteria</taxon>
        <taxon>Pseudomonadati</taxon>
        <taxon>Bacteroidota</taxon>
        <taxon>Flavobacteriia</taxon>
        <taxon>Flavobacteriales</taxon>
        <taxon>Flavobacteriaceae</taxon>
        <taxon>Maribacter</taxon>
    </lineage>
</organism>
<dbReference type="InterPro" id="IPR036129">
    <property type="entry name" value="Glycerate_kinase_sf"/>
</dbReference>
<dbReference type="PANTHER" id="PTHR21599">
    <property type="entry name" value="GLYCERATE KINASE"/>
    <property type="match status" value="1"/>
</dbReference>
<evidence type="ECO:0000256" key="3">
    <source>
        <dbReference type="ARBA" id="ARBA00022777"/>
    </source>
</evidence>
<dbReference type="Pfam" id="PF02595">
    <property type="entry name" value="Gly_kinase"/>
    <property type="match status" value="1"/>
</dbReference>
<dbReference type="NCBIfam" id="TIGR00045">
    <property type="entry name" value="glycerate kinase"/>
    <property type="match status" value="1"/>
</dbReference>
<dbReference type="Gene3D" id="3.90.1510.10">
    <property type="entry name" value="Glycerate kinase, domain 2"/>
    <property type="match status" value="1"/>
</dbReference>
<evidence type="ECO:0000256" key="1">
    <source>
        <dbReference type="ARBA" id="ARBA00006284"/>
    </source>
</evidence>
<keyword evidence="3 4" id="KW-0418">Kinase</keyword>
<evidence type="ECO:0000313" key="5">
    <source>
        <dbReference type="EMBL" id="SEB54307.1"/>
    </source>
</evidence>
<reference evidence="5 6" key="1">
    <citation type="submission" date="2016-10" db="EMBL/GenBank/DDBJ databases">
        <authorList>
            <person name="de Groot N.N."/>
        </authorList>
    </citation>
    <scope>NUCLEOTIDE SEQUENCE [LARGE SCALE GENOMIC DNA]</scope>
    <source>
        <strain evidence="5 6">MAR_2009_71</strain>
    </source>
</reference>
<dbReference type="OrthoDB" id="9774290at2"/>
<accession>A0A1H4K7E1</accession>
<name>A0A1H4K7E1_9FLAO</name>
<dbReference type="GO" id="GO:0031388">
    <property type="term" value="P:organic acid phosphorylation"/>
    <property type="evidence" value="ECO:0007669"/>
    <property type="project" value="UniProtKB-UniRule"/>
</dbReference>
<sequence>MKLLLIPDKFEGSLTSEAFADAFVSGMKKLGKPFSTQYIKATDGGEGFLNTVAKYRPCISVDVISENPKGEPIRSYYLYNKQSNSAYIELANTSGLQLLSYDERNPMLTSTYGTGLQIKDAIEKGIKHIYIGLGASATNDGGIGIASALGYDFLDDKGEVLMPLGSSLQLIKSIDESRVIAQLKDVDIFMVHDVANPLFGKDGAAFVYAKYKGASENSIMELNKGLIRLNKVVSEKYKVFYNDLPGAGAAGGAAFGLKTFLDAKGLGAMDFSVELSGLKQLLNQEKFDYIITGEGKIDEQNLNSKLLQGVIKLGKNYKIPVITICGALQISKDALKGKGVFDVLEIQDTSKDLDYNMKNAAQLLSSKTAEYFI</sequence>
<dbReference type="PANTHER" id="PTHR21599:SF0">
    <property type="entry name" value="GLYCERATE KINASE"/>
    <property type="match status" value="1"/>
</dbReference>
<dbReference type="PIRSF" id="PIRSF006078">
    <property type="entry name" value="GlxK"/>
    <property type="match status" value="1"/>
</dbReference>
<dbReference type="Gene3D" id="3.40.50.10350">
    <property type="entry name" value="Glycerate kinase, domain 1"/>
    <property type="match status" value="1"/>
</dbReference>
<dbReference type="EMBL" id="FNTB01000001">
    <property type="protein sequence ID" value="SEB54307.1"/>
    <property type="molecule type" value="Genomic_DNA"/>
</dbReference>
<evidence type="ECO:0000256" key="2">
    <source>
        <dbReference type="ARBA" id="ARBA00022679"/>
    </source>
</evidence>
<comment type="similarity">
    <text evidence="1 4">Belongs to the glycerate kinase type-1 family.</text>
</comment>
<proteinExistence type="inferred from homology"/>
<keyword evidence="2 4" id="KW-0808">Transferase</keyword>
<evidence type="ECO:0000313" key="6">
    <source>
        <dbReference type="Proteomes" id="UP000183038"/>
    </source>
</evidence>
<evidence type="ECO:0000256" key="4">
    <source>
        <dbReference type="PIRNR" id="PIRNR006078"/>
    </source>
</evidence>